<organism evidence="10 11">
    <name type="scientific">Comamonas terrae</name>
    <dbReference type="NCBI Taxonomy" id="673548"/>
    <lineage>
        <taxon>Bacteria</taxon>
        <taxon>Pseudomonadati</taxon>
        <taxon>Pseudomonadota</taxon>
        <taxon>Betaproteobacteria</taxon>
        <taxon>Burkholderiales</taxon>
        <taxon>Comamonadaceae</taxon>
        <taxon>Comamonas</taxon>
    </lineage>
</organism>
<evidence type="ECO:0000256" key="5">
    <source>
        <dbReference type="ARBA" id="ARBA00022801"/>
    </source>
</evidence>
<proteinExistence type="inferred from homology"/>
<evidence type="ECO:0000256" key="7">
    <source>
        <dbReference type="ARBA" id="ARBA00047989"/>
    </source>
</evidence>
<comment type="catalytic activity">
    <reaction evidence="8">
        <text>adenosine + phosphate = alpha-D-ribose 1-phosphate + adenine</text>
        <dbReference type="Rhea" id="RHEA:27642"/>
        <dbReference type="ChEBI" id="CHEBI:16335"/>
        <dbReference type="ChEBI" id="CHEBI:16708"/>
        <dbReference type="ChEBI" id="CHEBI:43474"/>
        <dbReference type="ChEBI" id="CHEBI:57720"/>
        <dbReference type="EC" id="2.4.2.1"/>
    </reaction>
    <physiologicalReaction direction="left-to-right" evidence="8">
        <dbReference type="Rhea" id="RHEA:27643"/>
    </physiologicalReaction>
</comment>
<dbReference type="Proteomes" id="UP001597463">
    <property type="component" value="Unassembled WGS sequence"/>
</dbReference>
<keyword evidence="11" id="KW-1185">Reference proteome</keyword>
<evidence type="ECO:0000313" key="11">
    <source>
        <dbReference type="Proteomes" id="UP001597463"/>
    </source>
</evidence>
<dbReference type="EMBL" id="JBHUMV010000003">
    <property type="protein sequence ID" value="MFD2754199.1"/>
    <property type="molecule type" value="Genomic_DNA"/>
</dbReference>
<dbReference type="SUPFAM" id="SSF64438">
    <property type="entry name" value="CNF1/YfiH-like putative cysteine hydrolases"/>
    <property type="match status" value="2"/>
</dbReference>
<protein>
    <submittedName>
        <fullName evidence="10">Polyphenol oxidase family protein</fullName>
    </submittedName>
</protein>
<comment type="catalytic activity">
    <reaction evidence="1">
        <text>inosine + phosphate = alpha-D-ribose 1-phosphate + hypoxanthine</text>
        <dbReference type="Rhea" id="RHEA:27646"/>
        <dbReference type="ChEBI" id="CHEBI:17368"/>
        <dbReference type="ChEBI" id="CHEBI:17596"/>
        <dbReference type="ChEBI" id="CHEBI:43474"/>
        <dbReference type="ChEBI" id="CHEBI:57720"/>
        <dbReference type="EC" id="2.4.2.1"/>
    </reaction>
    <physiologicalReaction direction="left-to-right" evidence="1">
        <dbReference type="Rhea" id="RHEA:27647"/>
    </physiologicalReaction>
</comment>
<keyword evidence="4" id="KW-0479">Metal-binding</keyword>
<evidence type="ECO:0000313" key="10">
    <source>
        <dbReference type="EMBL" id="MFD2754199.1"/>
    </source>
</evidence>
<keyword evidence="5" id="KW-0378">Hydrolase</keyword>
<accession>A0ABW5UKX8</accession>
<dbReference type="Gene3D" id="3.60.140.10">
    <property type="entry name" value="CNF1/YfiH-like putative cysteine hydrolases"/>
    <property type="match status" value="1"/>
</dbReference>
<comment type="similarity">
    <text evidence="2">Belongs to the purine nucleoside phosphorylase YfiH/LACC1 family.</text>
</comment>
<evidence type="ECO:0000256" key="6">
    <source>
        <dbReference type="ARBA" id="ARBA00022833"/>
    </source>
</evidence>
<dbReference type="RefSeq" id="WP_245633424.1">
    <property type="nucleotide sequence ID" value="NZ_BCNT01000016.1"/>
</dbReference>
<reference evidence="11" key="1">
    <citation type="journal article" date="2019" name="Int. J. Syst. Evol. Microbiol.">
        <title>The Global Catalogue of Microorganisms (GCM) 10K type strain sequencing project: providing services to taxonomists for standard genome sequencing and annotation.</title>
        <authorList>
            <consortium name="The Broad Institute Genomics Platform"/>
            <consortium name="The Broad Institute Genome Sequencing Center for Infectious Disease"/>
            <person name="Wu L."/>
            <person name="Ma J."/>
        </authorList>
    </citation>
    <scope>NUCLEOTIDE SEQUENCE [LARGE SCALE GENOMIC DNA]</scope>
    <source>
        <strain evidence="11">TISTR 1906</strain>
    </source>
</reference>
<keyword evidence="6" id="KW-0862">Zinc</keyword>
<evidence type="ECO:0000256" key="3">
    <source>
        <dbReference type="ARBA" id="ARBA00022679"/>
    </source>
</evidence>
<evidence type="ECO:0000256" key="4">
    <source>
        <dbReference type="ARBA" id="ARBA00022723"/>
    </source>
</evidence>
<comment type="catalytic activity">
    <reaction evidence="9">
        <text>S-methyl-5'-thioadenosine + phosphate = 5-(methylsulfanyl)-alpha-D-ribose 1-phosphate + adenine</text>
        <dbReference type="Rhea" id="RHEA:11852"/>
        <dbReference type="ChEBI" id="CHEBI:16708"/>
        <dbReference type="ChEBI" id="CHEBI:17509"/>
        <dbReference type="ChEBI" id="CHEBI:43474"/>
        <dbReference type="ChEBI" id="CHEBI:58533"/>
        <dbReference type="EC" id="2.4.2.28"/>
    </reaction>
    <physiologicalReaction direction="left-to-right" evidence="9">
        <dbReference type="Rhea" id="RHEA:11853"/>
    </physiologicalReaction>
</comment>
<comment type="catalytic activity">
    <reaction evidence="7">
        <text>adenosine + H2O + H(+) = inosine + NH4(+)</text>
        <dbReference type="Rhea" id="RHEA:24408"/>
        <dbReference type="ChEBI" id="CHEBI:15377"/>
        <dbReference type="ChEBI" id="CHEBI:15378"/>
        <dbReference type="ChEBI" id="CHEBI:16335"/>
        <dbReference type="ChEBI" id="CHEBI:17596"/>
        <dbReference type="ChEBI" id="CHEBI:28938"/>
        <dbReference type="EC" id="3.5.4.4"/>
    </reaction>
    <physiologicalReaction direction="left-to-right" evidence="7">
        <dbReference type="Rhea" id="RHEA:24409"/>
    </physiologicalReaction>
</comment>
<dbReference type="PANTHER" id="PTHR30616:SF2">
    <property type="entry name" value="PURINE NUCLEOSIDE PHOSPHORYLASE LACC1"/>
    <property type="match status" value="1"/>
</dbReference>
<comment type="caution">
    <text evidence="10">The sequence shown here is derived from an EMBL/GenBank/DDBJ whole genome shotgun (WGS) entry which is preliminary data.</text>
</comment>
<evidence type="ECO:0000256" key="8">
    <source>
        <dbReference type="ARBA" id="ARBA00048968"/>
    </source>
</evidence>
<dbReference type="InterPro" id="IPR038371">
    <property type="entry name" value="Cu_polyphenol_OxRdtase_sf"/>
</dbReference>
<dbReference type="Pfam" id="PF02578">
    <property type="entry name" value="Cu-oxidase_4"/>
    <property type="match status" value="2"/>
</dbReference>
<gene>
    <name evidence="10" type="ORF">ACFSW6_08870</name>
</gene>
<dbReference type="InterPro" id="IPR003730">
    <property type="entry name" value="Cu_polyphenol_OxRdtase"/>
</dbReference>
<dbReference type="PANTHER" id="PTHR30616">
    <property type="entry name" value="UNCHARACTERIZED PROTEIN YFIH"/>
    <property type="match status" value="1"/>
</dbReference>
<keyword evidence="3" id="KW-0808">Transferase</keyword>
<name>A0ABW5UKX8_9BURK</name>
<evidence type="ECO:0000256" key="1">
    <source>
        <dbReference type="ARBA" id="ARBA00000553"/>
    </source>
</evidence>
<sequence length="303" mass="31975">MELNAPWLVPEWPVPEGVHAACTLRAGGVSEAPWGSLNLGDHVGDEPAHVRENRRRLSQWIADCTPGACQAFLQQVHGTDVLDLDAGNVGTANGACYDACVTSDAGVVCTIMVADCLPVLLAHRSGKVVGAAHAGWRGLAGMPPGRDAGAGPLPQGVLESLFEAFCRKVQAVAAQSAIDKEALPRLSAGIAGQTMAWLGPCIGPESFEVGEEVRAAFVAHDAEAAQFFDVLSGEGKPRKYLANLPQLARQRLQAMGIASIYGNDGSAPWCTVRNESRFFSHRRDAGRLGSSGRLAACIWRDGD</sequence>
<dbReference type="CDD" id="cd16833">
    <property type="entry name" value="YfiH"/>
    <property type="match status" value="1"/>
</dbReference>
<dbReference type="InterPro" id="IPR011324">
    <property type="entry name" value="Cytotoxic_necrot_fac-like_cat"/>
</dbReference>
<evidence type="ECO:0000256" key="9">
    <source>
        <dbReference type="ARBA" id="ARBA00049893"/>
    </source>
</evidence>
<evidence type="ECO:0000256" key="2">
    <source>
        <dbReference type="ARBA" id="ARBA00007353"/>
    </source>
</evidence>